<evidence type="ECO:0000256" key="9">
    <source>
        <dbReference type="SAM" id="Phobius"/>
    </source>
</evidence>
<dbReference type="PANTHER" id="PTHR24421:SF10">
    <property type="entry name" value="NITRATE_NITRITE SENSOR PROTEIN NARQ"/>
    <property type="match status" value="1"/>
</dbReference>
<dbReference type="InterPro" id="IPR036890">
    <property type="entry name" value="HATPase_C_sf"/>
</dbReference>
<keyword evidence="6 12" id="KW-0418">Kinase</keyword>
<keyword evidence="13" id="KW-1185">Reference proteome</keyword>
<keyword evidence="9" id="KW-1133">Transmembrane helix</keyword>
<protein>
    <recommendedName>
        <fullName evidence="2">histidine kinase</fullName>
        <ecNumber evidence="2">2.7.13.3</ecNumber>
    </recommendedName>
</protein>
<evidence type="ECO:0000313" key="12">
    <source>
        <dbReference type="EMBL" id="GIM74591.1"/>
    </source>
</evidence>
<evidence type="ECO:0000256" key="6">
    <source>
        <dbReference type="ARBA" id="ARBA00022777"/>
    </source>
</evidence>
<evidence type="ECO:0000259" key="10">
    <source>
        <dbReference type="Pfam" id="PF02518"/>
    </source>
</evidence>
<evidence type="ECO:0000256" key="5">
    <source>
        <dbReference type="ARBA" id="ARBA00022741"/>
    </source>
</evidence>
<dbReference type="AlphaFoldDB" id="A0A919VS96"/>
<feature type="transmembrane region" description="Helical" evidence="9">
    <location>
        <begin position="35"/>
        <end position="55"/>
    </location>
</feature>
<keyword evidence="5" id="KW-0547">Nucleotide-binding</keyword>
<feature type="domain" description="Signal transduction histidine kinase subgroup 3 dimerisation and phosphoacceptor" evidence="11">
    <location>
        <begin position="163"/>
        <end position="228"/>
    </location>
</feature>
<dbReference type="Pfam" id="PF07730">
    <property type="entry name" value="HisKA_3"/>
    <property type="match status" value="1"/>
</dbReference>
<keyword evidence="8" id="KW-0902">Two-component regulatory system</keyword>
<accession>A0A919VS96</accession>
<dbReference type="GO" id="GO:0046983">
    <property type="term" value="F:protein dimerization activity"/>
    <property type="evidence" value="ECO:0007669"/>
    <property type="project" value="InterPro"/>
</dbReference>
<comment type="caution">
    <text evidence="12">The sequence shown here is derived from an EMBL/GenBank/DDBJ whole genome shotgun (WGS) entry which is preliminary data.</text>
</comment>
<dbReference type="CDD" id="cd16917">
    <property type="entry name" value="HATPase_UhpB-NarQ-NarX-like"/>
    <property type="match status" value="1"/>
</dbReference>
<dbReference type="InterPro" id="IPR050482">
    <property type="entry name" value="Sensor_HK_TwoCompSys"/>
</dbReference>
<dbReference type="InterPro" id="IPR003594">
    <property type="entry name" value="HATPase_dom"/>
</dbReference>
<evidence type="ECO:0000256" key="1">
    <source>
        <dbReference type="ARBA" id="ARBA00000085"/>
    </source>
</evidence>
<evidence type="ECO:0000256" key="8">
    <source>
        <dbReference type="ARBA" id="ARBA00023012"/>
    </source>
</evidence>
<dbReference type="InterPro" id="IPR011712">
    <property type="entry name" value="Sig_transdc_His_kin_sub3_dim/P"/>
</dbReference>
<evidence type="ECO:0000256" key="7">
    <source>
        <dbReference type="ARBA" id="ARBA00022840"/>
    </source>
</evidence>
<evidence type="ECO:0000256" key="2">
    <source>
        <dbReference type="ARBA" id="ARBA00012438"/>
    </source>
</evidence>
<dbReference type="EC" id="2.7.13.3" evidence="2"/>
<feature type="transmembrane region" description="Helical" evidence="9">
    <location>
        <begin position="12"/>
        <end position="29"/>
    </location>
</feature>
<dbReference type="GO" id="GO:0000155">
    <property type="term" value="F:phosphorelay sensor kinase activity"/>
    <property type="evidence" value="ECO:0007669"/>
    <property type="project" value="InterPro"/>
</dbReference>
<dbReference type="Gene3D" id="1.20.5.1930">
    <property type="match status" value="1"/>
</dbReference>
<evidence type="ECO:0000256" key="4">
    <source>
        <dbReference type="ARBA" id="ARBA00022679"/>
    </source>
</evidence>
<proteinExistence type="predicted"/>
<dbReference type="RefSeq" id="WP_212998842.1">
    <property type="nucleotide sequence ID" value="NZ_BAAATW010000015.1"/>
</dbReference>
<evidence type="ECO:0000256" key="3">
    <source>
        <dbReference type="ARBA" id="ARBA00022553"/>
    </source>
</evidence>
<dbReference type="GO" id="GO:0016020">
    <property type="term" value="C:membrane"/>
    <property type="evidence" value="ECO:0007669"/>
    <property type="project" value="InterPro"/>
</dbReference>
<keyword evidence="4" id="KW-0808">Transferase</keyword>
<dbReference type="GO" id="GO:0005524">
    <property type="term" value="F:ATP binding"/>
    <property type="evidence" value="ECO:0007669"/>
    <property type="project" value="UniProtKB-KW"/>
</dbReference>
<keyword evidence="7" id="KW-0067">ATP-binding</keyword>
<dbReference type="EMBL" id="BOQP01000021">
    <property type="protein sequence ID" value="GIM74591.1"/>
    <property type="molecule type" value="Genomic_DNA"/>
</dbReference>
<gene>
    <name evidence="12" type="ORF">Aco04nite_41100</name>
</gene>
<organism evidence="12 13">
    <name type="scientific">Winogradskya consettensis</name>
    <dbReference type="NCBI Taxonomy" id="113560"/>
    <lineage>
        <taxon>Bacteria</taxon>
        <taxon>Bacillati</taxon>
        <taxon>Actinomycetota</taxon>
        <taxon>Actinomycetes</taxon>
        <taxon>Micromonosporales</taxon>
        <taxon>Micromonosporaceae</taxon>
        <taxon>Winogradskya</taxon>
    </lineage>
</organism>
<dbReference type="PANTHER" id="PTHR24421">
    <property type="entry name" value="NITRATE/NITRITE SENSOR PROTEIN NARX-RELATED"/>
    <property type="match status" value="1"/>
</dbReference>
<sequence>MTPRCSRRQAIDLAFAGTLFLILTTLVLVTPGTPAGPWALALTVALAAVQAGALIPMREHPEASMAVAIAAGIGLEVLMPELGYLGQAAALLAAYARVRTPRRSVPVLALLIAGAPWETAGGGDWRNLLLGVAGPTIGWSLGELGRTRALRREDERRAIAAQERTRIARELHDVLAHTVSVIVVQAQAAEDVFDRRPDQARKALTTIGTAARSTLQELRVLLHTLSEDAGELGPQPGLDRLAALAASMEATGLRVELETVEVTVPAAVDLSAYRIVQESLTNTLRHSHATRARVTVSCSPAEVSVEIRDDGPARPAGRVSGSGQRGIVGMQERARLLGGTLDAGPTPGGGFRVRAAFPREAMVAA</sequence>
<dbReference type="Pfam" id="PF02518">
    <property type="entry name" value="HATPase_c"/>
    <property type="match status" value="1"/>
</dbReference>
<keyword evidence="3" id="KW-0597">Phosphoprotein</keyword>
<keyword evidence="9" id="KW-0472">Membrane</keyword>
<dbReference type="Gene3D" id="3.30.565.10">
    <property type="entry name" value="Histidine kinase-like ATPase, C-terminal domain"/>
    <property type="match status" value="1"/>
</dbReference>
<dbReference type="SUPFAM" id="SSF55874">
    <property type="entry name" value="ATPase domain of HSP90 chaperone/DNA topoisomerase II/histidine kinase"/>
    <property type="match status" value="1"/>
</dbReference>
<evidence type="ECO:0000259" key="11">
    <source>
        <dbReference type="Pfam" id="PF07730"/>
    </source>
</evidence>
<feature type="domain" description="Histidine kinase/HSP90-like ATPase" evidence="10">
    <location>
        <begin position="271"/>
        <end position="360"/>
    </location>
</feature>
<reference evidence="12" key="1">
    <citation type="submission" date="2021-03" db="EMBL/GenBank/DDBJ databases">
        <title>Whole genome shotgun sequence of Actinoplanes consettensis NBRC 14913.</title>
        <authorList>
            <person name="Komaki H."/>
            <person name="Tamura T."/>
        </authorList>
    </citation>
    <scope>NUCLEOTIDE SEQUENCE</scope>
    <source>
        <strain evidence="12">NBRC 14913</strain>
    </source>
</reference>
<dbReference type="Proteomes" id="UP000680865">
    <property type="component" value="Unassembled WGS sequence"/>
</dbReference>
<comment type="catalytic activity">
    <reaction evidence="1">
        <text>ATP + protein L-histidine = ADP + protein N-phospho-L-histidine.</text>
        <dbReference type="EC" id="2.7.13.3"/>
    </reaction>
</comment>
<keyword evidence="9" id="KW-0812">Transmembrane</keyword>
<evidence type="ECO:0000313" key="13">
    <source>
        <dbReference type="Proteomes" id="UP000680865"/>
    </source>
</evidence>
<name>A0A919VS96_9ACTN</name>